<organism evidence="3 4">
    <name type="scientific">Rhizophagus irregularis</name>
    <dbReference type="NCBI Taxonomy" id="588596"/>
    <lineage>
        <taxon>Eukaryota</taxon>
        <taxon>Fungi</taxon>
        <taxon>Fungi incertae sedis</taxon>
        <taxon>Mucoromycota</taxon>
        <taxon>Glomeromycotina</taxon>
        <taxon>Glomeromycetes</taxon>
        <taxon>Glomerales</taxon>
        <taxon>Glomeraceae</taxon>
        <taxon>Rhizophagus</taxon>
    </lineage>
</organism>
<dbReference type="Gene3D" id="2.40.10.120">
    <property type="match status" value="1"/>
</dbReference>
<dbReference type="Pfam" id="PF13365">
    <property type="entry name" value="Trypsin_2"/>
    <property type="match status" value="1"/>
</dbReference>
<evidence type="ECO:0000256" key="1">
    <source>
        <dbReference type="SAM" id="MobiDB-lite"/>
    </source>
</evidence>
<dbReference type="SMART" id="SM00228">
    <property type="entry name" value="PDZ"/>
    <property type="match status" value="3"/>
</dbReference>
<comment type="caution">
    <text evidence="3">The sequence shown here is derived from an EMBL/GenBank/DDBJ whole genome shotgun (WGS) entry which is preliminary data.</text>
</comment>
<proteinExistence type="predicted"/>
<dbReference type="Pfam" id="PF12812">
    <property type="entry name" value="PDZ_1"/>
    <property type="match status" value="1"/>
</dbReference>
<dbReference type="VEuPathDB" id="FungiDB:RhiirFUN_021926"/>
<dbReference type="PANTHER" id="PTHR46366">
    <property type="entry name" value="PRO-APOPTOTIC SERINE PROTEASE NMA111"/>
    <property type="match status" value="1"/>
</dbReference>
<dbReference type="VEuPathDB" id="FungiDB:FUN_010082"/>
<dbReference type="Gene3D" id="2.30.42.10">
    <property type="match status" value="3"/>
</dbReference>
<dbReference type="SUPFAM" id="SSF50156">
    <property type="entry name" value="PDZ domain-like"/>
    <property type="match status" value="3"/>
</dbReference>
<dbReference type="VEuPathDB" id="FungiDB:RhiirA1_514526"/>
<evidence type="ECO:0000313" key="3">
    <source>
        <dbReference type="EMBL" id="PKY44220.1"/>
    </source>
</evidence>
<protein>
    <submittedName>
        <fullName evidence="3">Trypsin-like serine protease</fullName>
    </submittedName>
</protein>
<dbReference type="GO" id="GO:0006508">
    <property type="term" value="P:proteolysis"/>
    <property type="evidence" value="ECO:0007669"/>
    <property type="project" value="UniProtKB-KW"/>
</dbReference>
<dbReference type="InterPro" id="IPR001478">
    <property type="entry name" value="PDZ"/>
</dbReference>
<dbReference type="PANTHER" id="PTHR46366:SF1">
    <property type="entry name" value="PDZ DOMAIN-CONTAINING PROTEIN C1685.05"/>
    <property type="match status" value="1"/>
</dbReference>
<dbReference type="GO" id="GO:0008233">
    <property type="term" value="F:peptidase activity"/>
    <property type="evidence" value="ECO:0007669"/>
    <property type="project" value="UniProtKB-KW"/>
</dbReference>
<keyword evidence="3" id="KW-0378">Hydrolase</keyword>
<feature type="domain" description="PDZ" evidence="2">
    <location>
        <begin position="840"/>
        <end position="918"/>
    </location>
</feature>
<dbReference type="AlphaFoldDB" id="A0A2I1GC71"/>
<sequence length="1017" mass="114819">MSFEDFKSNPPTATTREQMSDNEIHHDNPRSQKIALKKMLNFKTLRKIKLRGSVQKSTEAPSWETTLEKAIKAIVSIKANHVRTFDTEPSGGYSATGFVVDKERGIILSNRHVVSPGPIVAQAVFRDYEEVELQPIYRDPVHDFGFFRFDPSKIKFMELEQIPLSPEKAKIGIEIRVAGNDNGEILSILSAPEYGIGEYNDFNTFYFQAASGTSGGSSGSPVIDIEGNAVALNAGGESIASSSFYLPLDRVKRALKYLQEGKQVPRGTLQTEFEYTPYDELRHLGLKANIEQEIREKFPEETGLLVVRIVLPKGPADGLLVPGDIVICANKNIITNFTHLFSIIDDSVGENIELTICRGKTQMDVSIKIQDLHSITPNRFVEVSGEIVNELSYQLAHSYSQPVGGTYVATNGYILISINNIPTPNLDAFIEAVKTLPDGARVPLKFYHLQNIHKEMVEIAFIDRHWNKFQVAIRDDTNGLWNYEKMPPPVSIQSYEPVTAQFQTFNELLQPVGKIWPSFVFINCFFPHNVDGLRYLESNGTGLIVSTEPPLIVCDRYTVPVNIGDIFITFANSIMIPGKLVYLHPIYNCAFITYDKTLLENTPIRAIELSDKDLEQGDEVYSIGIYENHKPTIKKTAVMNIKDVITKKCSPPRWRAMNVDEIRVDYPIDLLGGVLCEEDGKVQGLWLTYSSQNDNWEEISFIKGFPISLIKPTMISLKNGEEPILYNLDVEFRTIRLVEAKNYGLSDDWVKKIESSKNSRHNLLSIINILDSASPAGKLLKVGDIVLTINDKIITKMADLPAAIYYSKEVDLLILRDREEKNFKIATTPCNGKETTRIVGWSGALIQEPYKAVLEQVKNVPVGVYVSHTICGSPAYVSLVPGVWIVEIQERKVKDLDTFLEAIHAYENEMKETVEEEDDDNGGYVRIKIINSNDVTDVVTMKLDSHYWKTWQLVEDKETLRESFVKIDVTRVLLICRPHLGSQYHYFTRASARVSFRGLKFWHYTGDQFLSILAGWE</sequence>
<dbReference type="InterPro" id="IPR036034">
    <property type="entry name" value="PDZ_sf"/>
</dbReference>
<feature type="domain" description="PDZ" evidence="2">
    <location>
        <begin position="731"/>
        <end position="818"/>
    </location>
</feature>
<name>A0A2I1GC71_9GLOM</name>
<feature type="region of interest" description="Disordered" evidence="1">
    <location>
        <begin position="1"/>
        <end position="29"/>
    </location>
</feature>
<feature type="compositionally biased region" description="Basic and acidic residues" evidence="1">
    <location>
        <begin position="18"/>
        <end position="29"/>
    </location>
</feature>
<dbReference type="InterPro" id="IPR009003">
    <property type="entry name" value="Peptidase_S1_PA"/>
</dbReference>
<dbReference type="InterPro" id="IPR043504">
    <property type="entry name" value="Peptidase_S1_PA_chymotrypsin"/>
</dbReference>
<feature type="domain" description="PDZ" evidence="2">
    <location>
        <begin position="284"/>
        <end position="360"/>
    </location>
</feature>
<dbReference type="SUPFAM" id="SSF50494">
    <property type="entry name" value="Trypsin-like serine proteases"/>
    <property type="match status" value="2"/>
</dbReference>
<dbReference type="EMBL" id="LLXI01000307">
    <property type="protein sequence ID" value="PKY44220.1"/>
    <property type="molecule type" value="Genomic_DNA"/>
</dbReference>
<dbReference type="InterPro" id="IPR025926">
    <property type="entry name" value="PDZ-like_dom"/>
</dbReference>
<evidence type="ECO:0000313" key="4">
    <source>
        <dbReference type="Proteomes" id="UP000234323"/>
    </source>
</evidence>
<reference evidence="3 4" key="1">
    <citation type="submission" date="2015-10" db="EMBL/GenBank/DDBJ databases">
        <title>Genome analyses suggest a sexual origin of heterokaryosis in a supposedly ancient asexual fungus.</title>
        <authorList>
            <person name="Ropars J."/>
            <person name="Sedzielewska K."/>
            <person name="Noel J."/>
            <person name="Charron P."/>
            <person name="Farinelli L."/>
            <person name="Marton T."/>
            <person name="Kruger M."/>
            <person name="Pelin A."/>
            <person name="Brachmann A."/>
            <person name="Corradi N."/>
        </authorList>
    </citation>
    <scope>NUCLEOTIDE SEQUENCE [LARGE SCALE GENOMIC DNA]</scope>
    <source>
        <strain evidence="3 4">A4</strain>
    </source>
</reference>
<dbReference type="Proteomes" id="UP000234323">
    <property type="component" value="Unassembled WGS sequence"/>
</dbReference>
<gene>
    <name evidence="3" type="ORF">RhiirA4_442996</name>
</gene>
<dbReference type="Gene3D" id="2.40.10.10">
    <property type="entry name" value="Trypsin-like serine proteases"/>
    <property type="match status" value="2"/>
</dbReference>
<accession>A0A2I1GC71</accession>
<keyword evidence="3" id="KW-0645">Protease</keyword>
<evidence type="ECO:0000259" key="2">
    <source>
        <dbReference type="SMART" id="SM00228"/>
    </source>
</evidence>
<keyword evidence="4" id="KW-1185">Reference proteome</keyword>
<dbReference type="CDD" id="cd06719">
    <property type="entry name" value="PDZ2-4_Nma111p-like"/>
    <property type="match status" value="1"/>
</dbReference>